<dbReference type="OMA" id="MNEKACV"/>
<proteinExistence type="predicted"/>
<reference evidence="5" key="1">
    <citation type="journal article" date="2012" name="Science">
        <title>The Paleozoic origin of enzymatic lignin decomposition reconstructed from 31 fungal genomes.</title>
        <authorList>
            <person name="Floudas D."/>
            <person name="Binder M."/>
            <person name="Riley R."/>
            <person name="Barry K."/>
            <person name="Blanchette R.A."/>
            <person name="Henrissat B."/>
            <person name="Martinez A.T."/>
            <person name="Otillar R."/>
            <person name="Spatafora J.W."/>
            <person name="Yadav J.S."/>
            <person name="Aerts A."/>
            <person name="Benoit I."/>
            <person name="Boyd A."/>
            <person name="Carlson A."/>
            <person name="Copeland A."/>
            <person name="Coutinho P.M."/>
            <person name="de Vries R.P."/>
            <person name="Ferreira P."/>
            <person name="Findley K."/>
            <person name="Foster B."/>
            <person name="Gaskell J."/>
            <person name="Glotzer D."/>
            <person name="Gorecki P."/>
            <person name="Heitman J."/>
            <person name="Hesse C."/>
            <person name="Hori C."/>
            <person name="Igarashi K."/>
            <person name="Jurgens J.A."/>
            <person name="Kallen N."/>
            <person name="Kersten P."/>
            <person name="Kohler A."/>
            <person name="Kuees U."/>
            <person name="Kumar T.K.A."/>
            <person name="Kuo A."/>
            <person name="LaButti K."/>
            <person name="Larrondo L.F."/>
            <person name="Lindquist E."/>
            <person name="Ling A."/>
            <person name="Lombard V."/>
            <person name="Lucas S."/>
            <person name="Lundell T."/>
            <person name="Martin R."/>
            <person name="McLaughlin D.J."/>
            <person name="Morgenstern I."/>
            <person name="Morin E."/>
            <person name="Murat C."/>
            <person name="Nagy L.G."/>
            <person name="Nolan M."/>
            <person name="Ohm R.A."/>
            <person name="Patyshakuliyeva A."/>
            <person name="Rokas A."/>
            <person name="Ruiz-Duenas F.J."/>
            <person name="Sabat G."/>
            <person name="Salamov A."/>
            <person name="Samejima M."/>
            <person name="Schmutz J."/>
            <person name="Slot J.C."/>
            <person name="St John F."/>
            <person name="Stenlid J."/>
            <person name="Sun H."/>
            <person name="Sun S."/>
            <person name="Syed K."/>
            <person name="Tsang A."/>
            <person name="Wiebenga A."/>
            <person name="Young D."/>
            <person name="Pisabarro A."/>
            <person name="Eastwood D.C."/>
            <person name="Martin F."/>
            <person name="Cullen D."/>
            <person name="Grigoriev I.V."/>
            <person name="Hibbett D.S."/>
        </authorList>
    </citation>
    <scope>NUCLEOTIDE SEQUENCE [LARGE SCALE GENOMIC DNA]</scope>
    <source>
        <strain evidence="5">RWD-64-598 SS2</strain>
    </source>
</reference>
<dbReference type="GeneID" id="19211950"/>
<dbReference type="FunFam" id="3.30.2300.10:FF:000001">
    <property type="entry name" value="THUMP domain-containing protein 1"/>
    <property type="match status" value="1"/>
</dbReference>
<feature type="region of interest" description="Disordered" evidence="2">
    <location>
        <begin position="1"/>
        <end position="24"/>
    </location>
</feature>
<dbReference type="Gene3D" id="3.30.2300.10">
    <property type="entry name" value="THUMP superfamily"/>
    <property type="match status" value="1"/>
</dbReference>
<feature type="compositionally biased region" description="Low complexity" evidence="2">
    <location>
        <begin position="289"/>
        <end position="305"/>
    </location>
</feature>
<keyword evidence="5" id="KW-1185">Reference proteome</keyword>
<feature type="region of interest" description="Disordered" evidence="2">
    <location>
        <begin position="272"/>
        <end position="322"/>
    </location>
</feature>
<keyword evidence="1" id="KW-0694">RNA-binding</keyword>
<accession>A0A5M3MY15</accession>
<sequence length="322" mass="35349">MSGRDRGQAAKKRKYRSDGTPIWSRASIDGPGVWVSCVRGKEKAVVGELYDLFESIAGDLWPLQGTRGSGEDDGADDGGGGDAVGGDDADDLEAQIKKEVAAIKRPRTEQRFANCQTNTQCVVFISCKPPVDPIKLVTTHVENVRRTGVTHTKYVLRLVPVTGSCVANLPEIRSLCQRTLSKWTEENPIPKDEPDKKHRYKIELRIRNHNTVPRMDLIQAVAGCVPDSFQVDLHNPDVFILIEVFKAVCGVSIVRDYYRMLKYNVMELAQSKASEKDAEAETSRVQSSGAKVKQAEVAQAEAGGESVPPFEDPQIGEGTVEP</sequence>
<evidence type="ECO:0000256" key="2">
    <source>
        <dbReference type="SAM" id="MobiDB-lite"/>
    </source>
</evidence>
<evidence type="ECO:0000256" key="1">
    <source>
        <dbReference type="PROSITE-ProRule" id="PRU00529"/>
    </source>
</evidence>
<dbReference type="KEGG" id="cput:CONPUDRAFT_99698"/>
<comment type="caution">
    <text evidence="4">The sequence shown here is derived from an EMBL/GenBank/DDBJ whole genome shotgun (WGS) entry which is preliminary data.</text>
</comment>
<evidence type="ECO:0000313" key="5">
    <source>
        <dbReference type="Proteomes" id="UP000053558"/>
    </source>
</evidence>
<dbReference type="OrthoDB" id="367221at2759"/>
<dbReference type="InterPro" id="IPR004114">
    <property type="entry name" value="THUMP_dom"/>
</dbReference>
<dbReference type="EMBL" id="JH711575">
    <property type="protein sequence ID" value="EIW83989.1"/>
    <property type="molecule type" value="Genomic_DNA"/>
</dbReference>
<dbReference type="PROSITE" id="PS51165">
    <property type="entry name" value="THUMP"/>
    <property type="match status" value="1"/>
</dbReference>
<dbReference type="InterPro" id="IPR040183">
    <property type="entry name" value="THUMPD1-like"/>
</dbReference>
<protein>
    <recommendedName>
        <fullName evidence="3">THUMP domain-containing protein</fullName>
    </recommendedName>
</protein>
<dbReference type="RefSeq" id="XP_007765824.1">
    <property type="nucleotide sequence ID" value="XM_007767634.1"/>
</dbReference>
<dbReference type="GO" id="GO:0006400">
    <property type="term" value="P:tRNA modification"/>
    <property type="evidence" value="ECO:0007669"/>
    <property type="project" value="InterPro"/>
</dbReference>
<dbReference type="AlphaFoldDB" id="A0A5M3MY15"/>
<evidence type="ECO:0000259" key="3">
    <source>
        <dbReference type="PROSITE" id="PS51165"/>
    </source>
</evidence>
<dbReference type="SUPFAM" id="SSF143437">
    <property type="entry name" value="THUMP domain-like"/>
    <property type="match status" value="1"/>
</dbReference>
<name>A0A5M3MY15_CONPW</name>
<feature type="region of interest" description="Disordered" evidence="2">
    <location>
        <begin position="63"/>
        <end position="89"/>
    </location>
</feature>
<feature type="compositionally biased region" description="Basic and acidic residues" evidence="2">
    <location>
        <begin position="273"/>
        <end position="282"/>
    </location>
</feature>
<dbReference type="CDD" id="cd11717">
    <property type="entry name" value="THUMP_THUMPD1_like"/>
    <property type="match status" value="1"/>
</dbReference>
<organism evidence="4 5">
    <name type="scientific">Coniophora puteana (strain RWD-64-598)</name>
    <name type="common">Brown rot fungus</name>
    <dbReference type="NCBI Taxonomy" id="741705"/>
    <lineage>
        <taxon>Eukaryota</taxon>
        <taxon>Fungi</taxon>
        <taxon>Dikarya</taxon>
        <taxon>Basidiomycota</taxon>
        <taxon>Agaricomycotina</taxon>
        <taxon>Agaricomycetes</taxon>
        <taxon>Agaricomycetidae</taxon>
        <taxon>Boletales</taxon>
        <taxon>Coniophorineae</taxon>
        <taxon>Coniophoraceae</taxon>
        <taxon>Coniophora</taxon>
    </lineage>
</organism>
<gene>
    <name evidence="4" type="ORF">CONPUDRAFT_99698</name>
</gene>
<dbReference type="PANTHER" id="PTHR13452:SF10">
    <property type="entry name" value="THUMP DOMAIN-CONTAINING PROTEIN 1"/>
    <property type="match status" value="1"/>
</dbReference>
<dbReference type="Pfam" id="PF02926">
    <property type="entry name" value="THUMP"/>
    <property type="match status" value="1"/>
</dbReference>
<dbReference type="PANTHER" id="PTHR13452">
    <property type="entry name" value="THUMP DOMAIN CONTAINING PROTEIN 1-RELATED"/>
    <property type="match status" value="1"/>
</dbReference>
<feature type="domain" description="THUMP" evidence="3">
    <location>
        <begin position="143"/>
        <end position="255"/>
    </location>
</feature>
<dbReference type="GO" id="GO:0003723">
    <property type="term" value="F:RNA binding"/>
    <property type="evidence" value="ECO:0007669"/>
    <property type="project" value="UniProtKB-UniRule"/>
</dbReference>
<dbReference type="SMART" id="SM00981">
    <property type="entry name" value="THUMP"/>
    <property type="match status" value="1"/>
</dbReference>
<dbReference type="Proteomes" id="UP000053558">
    <property type="component" value="Unassembled WGS sequence"/>
</dbReference>
<evidence type="ECO:0000313" key="4">
    <source>
        <dbReference type="EMBL" id="EIW83989.1"/>
    </source>
</evidence>